<accession>A0A1T4U3N8</accession>
<dbReference type="EMBL" id="FUWZ01000008">
    <property type="protein sequence ID" value="SKA47365.1"/>
    <property type="molecule type" value="Genomic_DNA"/>
</dbReference>
<keyword evidence="2" id="KW-1185">Reference proteome</keyword>
<gene>
    <name evidence="1" type="ORF">SAMN04488128_108176</name>
</gene>
<sequence length="152" mass="17506">MESFNNIGCIHDSADVFVVLKIATESWPVLSPGFDHLGISGTPVRFQLIKTTLCLVSGTLDRSQLRTLPTLVPSGFRMPMIWLSVNFDFFISFKIKRFYIFDRYLLKVSLHPVFAKQGLTRAQLLQCLPFEFFVVKFSILFHKKTVLRVLIF</sequence>
<dbReference type="Proteomes" id="UP000190367">
    <property type="component" value="Unassembled WGS sequence"/>
</dbReference>
<dbReference type="AlphaFoldDB" id="A0A1T4U3N8"/>
<protein>
    <submittedName>
        <fullName evidence="1">Uncharacterized protein</fullName>
    </submittedName>
</protein>
<evidence type="ECO:0000313" key="1">
    <source>
        <dbReference type="EMBL" id="SKA47365.1"/>
    </source>
</evidence>
<organism evidence="1 2">
    <name type="scientific">Chitinophaga eiseniae</name>
    <dbReference type="NCBI Taxonomy" id="634771"/>
    <lineage>
        <taxon>Bacteria</taxon>
        <taxon>Pseudomonadati</taxon>
        <taxon>Bacteroidota</taxon>
        <taxon>Chitinophagia</taxon>
        <taxon>Chitinophagales</taxon>
        <taxon>Chitinophagaceae</taxon>
        <taxon>Chitinophaga</taxon>
    </lineage>
</organism>
<proteinExistence type="predicted"/>
<name>A0A1T4U3N8_9BACT</name>
<evidence type="ECO:0000313" key="2">
    <source>
        <dbReference type="Proteomes" id="UP000190367"/>
    </source>
</evidence>
<reference evidence="2" key="1">
    <citation type="submission" date="2017-02" db="EMBL/GenBank/DDBJ databases">
        <authorList>
            <person name="Varghese N."/>
            <person name="Submissions S."/>
        </authorList>
    </citation>
    <scope>NUCLEOTIDE SEQUENCE [LARGE SCALE GENOMIC DNA]</scope>
    <source>
        <strain evidence="2">DSM 22224</strain>
    </source>
</reference>